<dbReference type="RefSeq" id="WP_188937180.1">
    <property type="nucleotide sequence ID" value="NZ_BMJC01000006.1"/>
</dbReference>
<proteinExistence type="predicted"/>
<keyword evidence="1" id="KW-1133">Transmembrane helix</keyword>
<evidence type="ECO:0000313" key="3">
    <source>
        <dbReference type="Proteomes" id="UP000607559"/>
    </source>
</evidence>
<reference evidence="2" key="2">
    <citation type="submission" date="2020-09" db="EMBL/GenBank/DDBJ databases">
        <authorList>
            <person name="Sun Q."/>
            <person name="Zhou Y."/>
        </authorList>
    </citation>
    <scope>NUCLEOTIDE SEQUENCE</scope>
    <source>
        <strain evidence="2">CGMCC 1.15448</strain>
    </source>
</reference>
<feature type="transmembrane region" description="Helical" evidence="1">
    <location>
        <begin position="171"/>
        <end position="190"/>
    </location>
</feature>
<feature type="transmembrane region" description="Helical" evidence="1">
    <location>
        <begin position="116"/>
        <end position="133"/>
    </location>
</feature>
<evidence type="ECO:0000256" key="1">
    <source>
        <dbReference type="SAM" id="Phobius"/>
    </source>
</evidence>
<keyword evidence="1" id="KW-0472">Membrane</keyword>
<sequence>MKTTQLTKNDVEGARGEIFHMIIFAMAWVMIGEYALDFRDHVLAALMVLAAVVVLALYSIKLFDLEDSLPDVIPGIVRLERKQKRRASLYATIFILEGVAIMATWIILIRSGHENWVVPGFAAVAGLHFFPLARVIRVDSYYFLGTWICLLAVAGYLLVNSGQMPDYDSNALIAYGCAAGAVVDGIWIALKTNRRARQV</sequence>
<feature type="transmembrane region" description="Helical" evidence="1">
    <location>
        <begin position="42"/>
        <end position="60"/>
    </location>
</feature>
<keyword evidence="1" id="KW-0812">Transmembrane</keyword>
<comment type="caution">
    <text evidence="2">The sequence shown here is derived from an EMBL/GenBank/DDBJ whole genome shotgun (WGS) entry which is preliminary data.</text>
</comment>
<dbReference type="AlphaFoldDB" id="A0A8J2UII9"/>
<protein>
    <submittedName>
        <fullName evidence="2">Uncharacterized protein</fullName>
    </submittedName>
</protein>
<keyword evidence="3" id="KW-1185">Reference proteome</keyword>
<name>A0A8J2UII9_9BACT</name>
<feature type="transmembrane region" description="Helical" evidence="1">
    <location>
        <begin position="140"/>
        <end position="159"/>
    </location>
</feature>
<reference evidence="2" key="1">
    <citation type="journal article" date="2014" name="Int. J. Syst. Evol. Microbiol.">
        <title>Complete genome sequence of Corynebacterium casei LMG S-19264T (=DSM 44701T), isolated from a smear-ripened cheese.</title>
        <authorList>
            <consortium name="US DOE Joint Genome Institute (JGI-PGF)"/>
            <person name="Walter F."/>
            <person name="Albersmeier A."/>
            <person name="Kalinowski J."/>
            <person name="Ruckert C."/>
        </authorList>
    </citation>
    <scope>NUCLEOTIDE SEQUENCE</scope>
    <source>
        <strain evidence="2">CGMCC 1.15448</strain>
    </source>
</reference>
<evidence type="ECO:0000313" key="2">
    <source>
        <dbReference type="EMBL" id="GGB21058.1"/>
    </source>
</evidence>
<organism evidence="2 3">
    <name type="scientific">Puia dinghuensis</name>
    <dbReference type="NCBI Taxonomy" id="1792502"/>
    <lineage>
        <taxon>Bacteria</taxon>
        <taxon>Pseudomonadati</taxon>
        <taxon>Bacteroidota</taxon>
        <taxon>Chitinophagia</taxon>
        <taxon>Chitinophagales</taxon>
        <taxon>Chitinophagaceae</taxon>
        <taxon>Puia</taxon>
    </lineage>
</organism>
<feature type="transmembrane region" description="Helical" evidence="1">
    <location>
        <begin position="87"/>
        <end position="110"/>
    </location>
</feature>
<accession>A0A8J2UII9</accession>
<dbReference type="Proteomes" id="UP000607559">
    <property type="component" value="Unassembled WGS sequence"/>
</dbReference>
<feature type="transmembrane region" description="Helical" evidence="1">
    <location>
        <begin position="18"/>
        <end position="36"/>
    </location>
</feature>
<dbReference type="EMBL" id="BMJC01000006">
    <property type="protein sequence ID" value="GGB21058.1"/>
    <property type="molecule type" value="Genomic_DNA"/>
</dbReference>
<gene>
    <name evidence="2" type="ORF">GCM10011511_51010</name>
</gene>